<protein>
    <submittedName>
        <fullName evidence="1">Uncharacterized protein</fullName>
    </submittedName>
</protein>
<evidence type="ECO:0000313" key="2">
    <source>
        <dbReference type="Proteomes" id="UP000595140"/>
    </source>
</evidence>
<dbReference type="AlphaFoldDB" id="A0A484KTM3"/>
<dbReference type="Proteomes" id="UP000595140">
    <property type="component" value="Unassembled WGS sequence"/>
</dbReference>
<gene>
    <name evidence="1" type="ORF">CCAM_LOCUS8273</name>
</gene>
<reference evidence="1 2" key="1">
    <citation type="submission" date="2018-04" db="EMBL/GenBank/DDBJ databases">
        <authorList>
            <person name="Vogel A."/>
        </authorList>
    </citation>
    <scope>NUCLEOTIDE SEQUENCE [LARGE SCALE GENOMIC DNA]</scope>
</reference>
<dbReference type="EMBL" id="OOIL02000559">
    <property type="protein sequence ID" value="VFQ66497.1"/>
    <property type="molecule type" value="Genomic_DNA"/>
</dbReference>
<keyword evidence="2" id="KW-1185">Reference proteome</keyword>
<organism evidence="1 2">
    <name type="scientific">Cuscuta campestris</name>
    <dbReference type="NCBI Taxonomy" id="132261"/>
    <lineage>
        <taxon>Eukaryota</taxon>
        <taxon>Viridiplantae</taxon>
        <taxon>Streptophyta</taxon>
        <taxon>Embryophyta</taxon>
        <taxon>Tracheophyta</taxon>
        <taxon>Spermatophyta</taxon>
        <taxon>Magnoliopsida</taxon>
        <taxon>eudicotyledons</taxon>
        <taxon>Gunneridae</taxon>
        <taxon>Pentapetalae</taxon>
        <taxon>asterids</taxon>
        <taxon>lamiids</taxon>
        <taxon>Solanales</taxon>
        <taxon>Convolvulaceae</taxon>
        <taxon>Cuscuteae</taxon>
        <taxon>Cuscuta</taxon>
        <taxon>Cuscuta subgen. Grammica</taxon>
        <taxon>Cuscuta sect. Cleistogrammica</taxon>
    </lineage>
</organism>
<evidence type="ECO:0000313" key="1">
    <source>
        <dbReference type="EMBL" id="VFQ66497.1"/>
    </source>
</evidence>
<name>A0A484KTM3_9ASTE</name>
<accession>A0A484KTM3</accession>
<sequence length="149" mass="16409">MTTRTAKDSLIVVSFFRDECEAHEMCDFGGDGVILSPYEMCDFGGDGVILNPHPRITKAHDATTFITLLEDEGDLHLQRALGTSANTINCLESNVDLKVNKTKRGNPEKPSTTLRPNIGDIGSENLPTWEWPGEDGVYDLTCPSLDLRL</sequence>
<proteinExistence type="predicted"/>